<evidence type="ECO:0000313" key="2">
    <source>
        <dbReference type="EMBL" id="KAK3855595.1"/>
    </source>
</evidence>
<feature type="transmembrane region" description="Helical" evidence="1">
    <location>
        <begin position="7"/>
        <end position="28"/>
    </location>
</feature>
<dbReference type="EMBL" id="JAWQEG010006162">
    <property type="protein sequence ID" value="KAK3855595.1"/>
    <property type="molecule type" value="Genomic_DNA"/>
</dbReference>
<evidence type="ECO:0000256" key="1">
    <source>
        <dbReference type="SAM" id="Phobius"/>
    </source>
</evidence>
<reference evidence="2" key="1">
    <citation type="submission" date="2023-10" db="EMBL/GenBank/DDBJ databases">
        <title>Genome assemblies of two species of porcelain crab, Petrolisthes cinctipes and Petrolisthes manimaculis (Anomura: Porcellanidae).</title>
        <authorList>
            <person name="Angst P."/>
        </authorList>
    </citation>
    <scope>NUCLEOTIDE SEQUENCE</scope>
    <source>
        <strain evidence="2">PB745_01</strain>
        <tissue evidence="2">Gill</tissue>
    </source>
</reference>
<dbReference type="AlphaFoldDB" id="A0AAE1BVC1"/>
<dbReference type="Proteomes" id="UP001286313">
    <property type="component" value="Unassembled WGS sequence"/>
</dbReference>
<keyword evidence="1" id="KW-0472">Membrane</keyword>
<keyword evidence="3" id="KW-1185">Reference proteome</keyword>
<accession>A0AAE1BVC1</accession>
<keyword evidence="1" id="KW-1133">Transmembrane helix</keyword>
<protein>
    <submittedName>
        <fullName evidence="2">Uncharacterized protein</fullName>
    </submittedName>
</protein>
<proteinExistence type="predicted"/>
<evidence type="ECO:0000313" key="3">
    <source>
        <dbReference type="Proteomes" id="UP001286313"/>
    </source>
</evidence>
<organism evidence="2 3">
    <name type="scientific">Petrolisthes cinctipes</name>
    <name type="common">Flat porcelain crab</name>
    <dbReference type="NCBI Taxonomy" id="88211"/>
    <lineage>
        <taxon>Eukaryota</taxon>
        <taxon>Metazoa</taxon>
        <taxon>Ecdysozoa</taxon>
        <taxon>Arthropoda</taxon>
        <taxon>Crustacea</taxon>
        <taxon>Multicrustacea</taxon>
        <taxon>Malacostraca</taxon>
        <taxon>Eumalacostraca</taxon>
        <taxon>Eucarida</taxon>
        <taxon>Decapoda</taxon>
        <taxon>Pleocyemata</taxon>
        <taxon>Anomura</taxon>
        <taxon>Galatheoidea</taxon>
        <taxon>Porcellanidae</taxon>
        <taxon>Petrolisthes</taxon>
    </lineage>
</organism>
<gene>
    <name evidence="2" type="ORF">Pcinc_038023</name>
</gene>
<name>A0AAE1BVC1_PETCI</name>
<feature type="transmembrane region" description="Helical" evidence="1">
    <location>
        <begin position="103"/>
        <end position="119"/>
    </location>
</feature>
<keyword evidence="1" id="KW-0812">Transmembrane</keyword>
<comment type="caution">
    <text evidence="2">The sequence shown here is derived from an EMBL/GenBank/DDBJ whole genome shotgun (WGS) entry which is preliminary data.</text>
</comment>
<sequence>MMELQRVVVVMVCVVVVMMVCVCGDALASTTTSTQHNQAHPNTRTLVKRDYNSVPADPVVPSDAGDSGFYYYYYPVEEKGKKGKEGLEHKDHYFKDKCTGEKLLAPLIIICIFLGIIAFRDIGLVPSFKLPDISLTDISLKETARDVTSFTGEYIPWSALDNLTVAVTEAVESEECVQRLVCHSGRYADGRSTIISVMELFMPRRFQSHMRIFKNSALNQSDCDVFRCGYADIYQHE</sequence>